<dbReference type="KEGG" id="clus:A9F13_02g04279"/>
<feature type="region of interest" description="Disordered" evidence="1">
    <location>
        <begin position="148"/>
        <end position="228"/>
    </location>
</feature>
<proteinExistence type="predicted"/>
<dbReference type="EMBL" id="LYUB02000002">
    <property type="protein sequence ID" value="OVF10594.1"/>
    <property type="molecule type" value="Genomic_DNA"/>
</dbReference>
<accession>A0AA91T3R3</accession>
<evidence type="ECO:0000256" key="1">
    <source>
        <dbReference type="SAM" id="MobiDB-lite"/>
    </source>
</evidence>
<sequence>MSELKVISRKDLYDPESEYSSEDEQVYLPKLDFEFVEVNQAAPIEKERETNIEADERGEEEEVDDEQFAFPLFGGMSKSTEIMTVTLKDDEEEIKNERPESYYRVSYTAEEKSAFEQAALTAEQIFRELSLPPIDAWPLKVMSIERHNAQVEREKKKKKRAGKKKRENMVECRERRQKREKERKKAAAEKYKKKFWVGKPKGKKAKGQSIAKSDKPKFRTEAPKFRTE</sequence>
<reference evidence="2 3" key="1">
    <citation type="submission" date="2017-04" db="EMBL/GenBank/DDBJ databases">
        <title>Draft genome of the yeast Clavispora lusitaniae type strain CBS 6936.</title>
        <authorList>
            <person name="Durrens P."/>
            <person name="Klopp C."/>
            <person name="Biteau N."/>
            <person name="Fitton-Ouhabi V."/>
            <person name="Dementhon K."/>
            <person name="Accoceberry I."/>
            <person name="Sherman D.J."/>
            <person name="Noel T."/>
        </authorList>
    </citation>
    <scope>NUCLEOTIDE SEQUENCE [LARGE SCALE GENOMIC DNA]</scope>
    <source>
        <strain evidence="2 3">CBS 6936</strain>
    </source>
</reference>
<feature type="compositionally biased region" description="Basic and acidic residues" evidence="1">
    <location>
        <begin position="167"/>
        <end position="190"/>
    </location>
</feature>
<dbReference type="Pfam" id="PF09428">
    <property type="entry name" value="DUF2011"/>
    <property type="match status" value="1"/>
</dbReference>
<evidence type="ECO:0000313" key="2">
    <source>
        <dbReference type="EMBL" id="OVF10594.1"/>
    </source>
</evidence>
<feature type="compositionally biased region" description="Basic residues" evidence="1">
    <location>
        <begin position="155"/>
        <end position="166"/>
    </location>
</feature>
<dbReference type="InterPro" id="IPR018555">
    <property type="entry name" value="C630.06c-like"/>
</dbReference>
<name>A0AA91T3R3_CLALS</name>
<evidence type="ECO:0000313" key="3">
    <source>
        <dbReference type="Proteomes" id="UP000195602"/>
    </source>
</evidence>
<gene>
    <name evidence="2" type="ORF">A9F13_02g04279</name>
</gene>
<comment type="caution">
    <text evidence="2">The sequence shown here is derived from an EMBL/GenBank/DDBJ whole genome shotgun (WGS) entry which is preliminary data.</text>
</comment>
<feature type="compositionally biased region" description="Basic and acidic residues" evidence="1">
    <location>
        <begin position="212"/>
        <end position="228"/>
    </location>
</feature>
<protein>
    <submittedName>
        <fullName evidence="2">Uncharacterized protein</fullName>
    </submittedName>
</protein>
<feature type="compositionally biased region" description="Basic residues" evidence="1">
    <location>
        <begin position="191"/>
        <end position="206"/>
    </location>
</feature>
<dbReference type="AlphaFoldDB" id="A0AA91T3R3"/>
<dbReference type="Proteomes" id="UP000195602">
    <property type="component" value="Unassembled WGS sequence"/>
</dbReference>
<organism evidence="2 3">
    <name type="scientific">Clavispora lusitaniae</name>
    <name type="common">Candida lusitaniae</name>
    <dbReference type="NCBI Taxonomy" id="36911"/>
    <lineage>
        <taxon>Eukaryota</taxon>
        <taxon>Fungi</taxon>
        <taxon>Dikarya</taxon>
        <taxon>Ascomycota</taxon>
        <taxon>Saccharomycotina</taxon>
        <taxon>Pichiomycetes</taxon>
        <taxon>Metschnikowiaceae</taxon>
        <taxon>Clavispora</taxon>
    </lineage>
</organism>